<dbReference type="EMBL" id="JAENIL010000012">
    <property type="protein sequence ID" value="MBK1876844.1"/>
    <property type="molecule type" value="Genomic_DNA"/>
</dbReference>
<accession>A0A934VQT7</accession>
<evidence type="ECO:0000313" key="3">
    <source>
        <dbReference type="Proteomes" id="UP000617628"/>
    </source>
</evidence>
<dbReference type="AlphaFoldDB" id="A0A934VQT7"/>
<evidence type="ECO:0000313" key="2">
    <source>
        <dbReference type="EMBL" id="MBK1876844.1"/>
    </source>
</evidence>
<proteinExistence type="predicted"/>
<feature type="chain" id="PRO_5037028625" evidence="1">
    <location>
        <begin position="27"/>
        <end position="236"/>
    </location>
</feature>
<dbReference type="Pfam" id="PF11769">
    <property type="entry name" value="DUF3313"/>
    <property type="match status" value="1"/>
</dbReference>
<keyword evidence="3" id="KW-1185">Reference proteome</keyword>
<evidence type="ECO:0000256" key="1">
    <source>
        <dbReference type="SAM" id="SignalP"/>
    </source>
</evidence>
<keyword evidence="1" id="KW-0732">Signal</keyword>
<comment type="caution">
    <text evidence="2">The sequence shown here is derived from an EMBL/GenBank/DDBJ whole genome shotgun (WGS) entry which is preliminary data.</text>
</comment>
<protein>
    <submittedName>
        <fullName evidence="2">DUF3313 family protein</fullName>
    </submittedName>
</protein>
<organism evidence="2 3">
    <name type="scientific">Pelagicoccus mobilis</name>
    <dbReference type="NCBI Taxonomy" id="415221"/>
    <lineage>
        <taxon>Bacteria</taxon>
        <taxon>Pseudomonadati</taxon>
        <taxon>Verrucomicrobiota</taxon>
        <taxon>Opitutia</taxon>
        <taxon>Puniceicoccales</taxon>
        <taxon>Pelagicoccaceae</taxon>
        <taxon>Pelagicoccus</taxon>
    </lineage>
</organism>
<name>A0A934VQT7_9BACT</name>
<dbReference type="RefSeq" id="WP_200355057.1">
    <property type="nucleotide sequence ID" value="NZ_JAENIL010000012.1"/>
</dbReference>
<gene>
    <name evidence="2" type="ORF">JIN87_08195</name>
</gene>
<dbReference type="Proteomes" id="UP000617628">
    <property type="component" value="Unassembled WGS sequence"/>
</dbReference>
<reference evidence="2" key="1">
    <citation type="submission" date="2021-01" db="EMBL/GenBank/DDBJ databases">
        <title>Modified the classification status of verrucomicrobia.</title>
        <authorList>
            <person name="Feng X."/>
        </authorList>
    </citation>
    <scope>NUCLEOTIDE SEQUENCE</scope>
    <source>
        <strain evidence="2">KCTC 13126</strain>
    </source>
</reference>
<dbReference type="InterPro" id="IPR021747">
    <property type="entry name" value="DUF3313"/>
</dbReference>
<feature type="signal peptide" evidence="1">
    <location>
        <begin position="1"/>
        <end position="26"/>
    </location>
</feature>
<sequence>MKPTSAFPKLLIILLAASFNTSSTDAGSRMPDVTTEGLVKVKGDGKMDYVYVRQGSDFSPYTKVIIDTPDIAFRSSWQQTMNSQRGIDRISESDMQKMIKTGKKLLLEEFNKEVEKVGIEIVENASANALLVRAKITDLNINAPDPNQTAGTWTKVYAESAGDATLTIELYDSVTMQLLARAIDRKIDIGETFGWQRKRDHYSNIQDAREALNDWARSLAFGLNRTISSNLQSSTK</sequence>